<proteinExistence type="predicted"/>
<dbReference type="InterPro" id="IPR000551">
    <property type="entry name" value="MerR-type_HTH_dom"/>
</dbReference>
<dbReference type="PROSITE" id="PS50937">
    <property type="entry name" value="HTH_MERR_2"/>
    <property type="match status" value="1"/>
</dbReference>
<evidence type="ECO:0000259" key="3">
    <source>
        <dbReference type="PROSITE" id="PS50937"/>
    </source>
</evidence>
<dbReference type="Proteomes" id="UP000662703">
    <property type="component" value="Unassembled WGS sequence"/>
</dbReference>
<dbReference type="SUPFAM" id="SSF46955">
    <property type="entry name" value="Putative DNA-binding domain"/>
    <property type="match status" value="1"/>
</dbReference>
<dbReference type="PANTHER" id="PTHR30204:SF58">
    <property type="entry name" value="HTH-TYPE TRANSCRIPTIONAL REGULATOR YFMP"/>
    <property type="match status" value="1"/>
</dbReference>
<name>A0ABS0AMN8_9GAMM</name>
<keyword evidence="2" id="KW-0175">Coiled coil</keyword>
<dbReference type="PANTHER" id="PTHR30204">
    <property type="entry name" value="REDOX-CYCLING DRUG-SENSING TRANSCRIPTIONAL ACTIVATOR SOXR"/>
    <property type="match status" value="1"/>
</dbReference>
<feature type="domain" description="HTH merR-type" evidence="3">
    <location>
        <begin position="6"/>
        <end position="73"/>
    </location>
</feature>
<evidence type="ECO:0000256" key="1">
    <source>
        <dbReference type="ARBA" id="ARBA00023125"/>
    </source>
</evidence>
<dbReference type="Gene3D" id="1.10.1660.10">
    <property type="match status" value="1"/>
</dbReference>
<dbReference type="RefSeq" id="WP_194864195.1">
    <property type="nucleotide sequence ID" value="NZ_ARXX01000007.1"/>
</dbReference>
<accession>A0ABS0AMN8</accession>
<evidence type="ECO:0000313" key="4">
    <source>
        <dbReference type="EMBL" id="MBF5055397.1"/>
    </source>
</evidence>
<dbReference type="Pfam" id="PF13411">
    <property type="entry name" value="MerR_1"/>
    <property type="match status" value="1"/>
</dbReference>
<reference evidence="4 5" key="1">
    <citation type="submission" date="2012-09" db="EMBL/GenBank/DDBJ databases">
        <title>Genome Sequence of alkane-degrading Bacterium Alcanivorax sp. 521-1.</title>
        <authorList>
            <person name="Lai Q."/>
            <person name="Shao Z."/>
        </authorList>
    </citation>
    <scope>NUCLEOTIDE SEQUENCE [LARGE SCALE GENOMIC DNA]</scope>
    <source>
        <strain evidence="4 5">521-1</strain>
    </source>
</reference>
<evidence type="ECO:0000313" key="5">
    <source>
        <dbReference type="Proteomes" id="UP000662703"/>
    </source>
</evidence>
<keyword evidence="1" id="KW-0238">DNA-binding</keyword>
<comment type="caution">
    <text evidence="4">The sequence shown here is derived from an EMBL/GenBank/DDBJ whole genome shotgun (WGS) entry which is preliminary data.</text>
</comment>
<organism evidence="4 5">
    <name type="scientific">Alloalcanivorax profundimaris</name>
    <dbReference type="NCBI Taxonomy" id="2735259"/>
    <lineage>
        <taxon>Bacteria</taxon>
        <taxon>Pseudomonadati</taxon>
        <taxon>Pseudomonadota</taxon>
        <taxon>Gammaproteobacteria</taxon>
        <taxon>Oceanospirillales</taxon>
        <taxon>Alcanivoracaceae</taxon>
        <taxon>Alloalcanivorax</taxon>
    </lineage>
</organism>
<sequence length="131" mass="15285">MDTQKTYTIGELARDFDVTTRTIRFYEDQGLLSPKRRGQTRIYSPADRTTLKLILRGKRLGFSLAESRDLIFMYRPARDNREQLEALIGKITEKRAQLEQQLTDIRILQGELDDAEARARQAMENLENDHV</sequence>
<keyword evidence="5" id="KW-1185">Reference proteome</keyword>
<dbReference type="CDD" id="cd04776">
    <property type="entry name" value="HTH_GnyR"/>
    <property type="match status" value="1"/>
</dbReference>
<feature type="coiled-coil region" evidence="2">
    <location>
        <begin position="81"/>
        <end position="129"/>
    </location>
</feature>
<dbReference type="InterPro" id="IPR009061">
    <property type="entry name" value="DNA-bd_dom_put_sf"/>
</dbReference>
<gene>
    <name evidence="4" type="ORF">Y5W_00691</name>
</gene>
<dbReference type="InterPro" id="IPR047057">
    <property type="entry name" value="MerR_fam"/>
</dbReference>
<dbReference type="EMBL" id="ARXX01000007">
    <property type="protein sequence ID" value="MBF5055397.1"/>
    <property type="molecule type" value="Genomic_DNA"/>
</dbReference>
<dbReference type="SMART" id="SM00422">
    <property type="entry name" value="HTH_MERR"/>
    <property type="match status" value="1"/>
</dbReference>
<protein>
    <submittedName>
        <fullName evidence="4">Transcriptional regulator</fullName>
    </submittedName>
</protein>
<evidence type="ECO:0000256" key="2">
    <source>
        <dbReference type="SAM" id="Coils"/>
    </source>
</evidence>